<evidence type="ECO:0000313" key="2">
    <source>
        <dbReference type="Proteomes" id="UP001055013"/>
    </source>
</evidence>
<sequence>MTTFFHVDRSNQLLPGQTVGLTTIQLPVGREEHYEMLFPSGVSRHGFYYTGLRANEPDPGMELLWEFVRRAAFAERPSRLTSMFAWPSLAEAESFKRERGLRDARIFEVEADTNAAFIANMHLLNSSGPLLLTSELAHAYWAGEAGPTTVNLRPPRWEVLIPLPAVIGVEVRNNSTVTQNDGSL</sequence>
<organism evidence="1 2">
    <name type="scientific">Caballeronia novacaledonica</name>
    <dbReference type="NCBI Taxonomy" id="1544861"/>
    <lineage>
        <taxon>Bacteria</taxon>
        <taxon>Pseudomonadati</taxon>
        <taxon>Pseudomonadota</taxon>
        <taxon>Betaproteobacteria</taxon>
        <taxon>Burkholderiales</taxon>
        <taxon>Burkholderiaceae</taxon>
        <taxon>Caballeronia</taxon>
    </lineage>
</organism>
<reference evidence="1" key="1">
    <citation type="submission" date="2021-09" db="EMBL/GenBank/DDBJ databases">
        <title>Isolation and characterization of 3-chlorobenzoate degrading bacteria from soils in Shizuoka.</title>
        <authorList>
            <person name="Ifat A."/>
            <person name="Ogawa N."/>
            <person name="Kimbara K."/>
            <person name="Moriuchi R."/>
            <person name="Dohra H."/>
            <person name="Shintani M."/>
        </authorList>
    </citation>
    <scope>NUCLEOTIDE SEQUENCE</scope>
    <source>
        <strain evidence="1">19CS2-2</strain>
    </source>
</reference>
<comment type="caution">
    <text evidence="1">The sequence shown here is derived from an EMBL/GenBank/DDBJ whole genome shotgun (WGS) entry which is preliminary data.</text>
</comment>
<proteinExistence type="predicted"/>
<evidence type="ECO:0000313" key="1">
    <source>
        <dbReference type="EMBL" id="GJH14986.1"/>
    </source>
</evidence>
<accession>A0ACB5QJ50</accession>
<dbReference type="Proteomes" id="UP001055013">
    <property type="component" value="Unassembled WGS sequence"/>
</dbReference>
<dbReference type="EMBL" id="BPUR01000001">
    <property type="protein sequence ID" value="GJH14986.1"/>
    <property type="molecule type" value="Genomic_DNA"/>
</dbReference>
<protein>
    <submittedName>
        <fullName evidence="1">DUF2441 domain-containing protein</fullName>
    </submittedName>
</protein>
<keyword evidence="2" id="KW-1185">Reference proteome</keyword>
<name>A0ACB5QJ50_9BURK</name>
<gene>
    <name evidence="1" type="ORF">CBA19CS22_00610</name>
</gene>